<keyword evidence="3" id="KW-1185">Reference proteome</keyword>
<name>A0ABS5IB13_9PROT</name>
<organism evidence="2 3">
    <name type="scientific">Magnetospirillum sulfuroxidans</name>
    <dbReference type="NCBI Taxonomy" id="611300"/>
    <lineage>
        <taxon>Bacteria</taxon>
        <taxon>Pseudomonadati</taxon>
        <taxon>Pseudomonadota</taxon>
        <taxon>Alphaproteobacteria</taxon>
        <taxon>Rhodospirillales</taxon>
        <taxon>Rhodospirillaceae</taxon>
        <taxon>Magnetospirillum</taxon>
    </lineage>
</organism>
<evidence type="ECO:0000313" key="2">
    <source>
        <dbReference type="EMBL" id="MBR9970943.1"/>
    </source>
</evidence>
<reference evidence="2 3" key="1">
    <citation type="submission" date="2021-04" db="EMBL/GenBank/DDBJ databases">
        <title>Magnetospirillum sulfuroxidans sp. nov., a facultative chemolithoautotrophic sulfur-oxidizing alphaproteobacterium isolated from freshwater sediment and proposals for Paramagetospirillum gen. nov., and Magnetospirillaceae fam. nov.</title>
        <authorList>
            <person name="Koziaeva V."/>
            <person name="Geelhoed J.S."/>
            <person name="Sorokin D.Y."/>
            <person name="Grouzdev D.S."/>
        </authorList>
    </citation>
    <scope>NUCLEOTIDE SEQUENCE [LARGE SCALE GENOMIC DNA]</scope>
    <source>
        <strain evidence="2 3">J10</strain>
    </source>
</reference>
<dbReference type="RefSeq" id="WP_211546454.1">
    <property type="nucleotide sequence ID" value="NZ_JAGTUF010000002.1"/>
</dbReference>
<keyword evidence="1" id="KW-0732">Signal</keyword>
<feature type="chain" id="PRO_5045757206" evidence="1">
    <location>
        <begin position="33"/>
        <end position="126"/>
    </location>
</feature>
<gene>
    <name evidence="2" type="ORF">KEC16_04370</name>
</gene>
<dbReference type="EMBL" id="JAGTUF010000002">
    <property type="protein sequence ID" value="MBR9970943.1"/>
    <property type="molecule type" value="Genomic_DNA"/>
</dbReference>
<accession>A0ABS5IB13</accession>
<evidence type="ECO:0000313" key="3">
    <source>
        <dbReference type="Proteomes" id="UP000680714"/>
    </source>
</evidence>
<evidence type="ECO:0000256" key="1">
    <source>
        <dbReference type="SAM" id="SignalP"/>
    </source>
</evidence>
<feature type="signal peptide" evidence="1">
    <location>
        <begin position="1"/>
        <end position="32"/>
    </location>
</feature>
<protein>
    <submittedName>
        <fullName evidence="2">DUF2946 family protein</fullName>
    </submittedName>
</protein>
<dbReference type="Pfam" id="PF11162">
    <property type="entry name" value="DUF2946"/>
    <property type="match status" value="1"/>
</dbReference>
<proteinExistence type="predicted"/>
<dbReference type="InterPro" id="IPR021333">
    <property type="entry name" value="DUF2946"/>
</dbReference>
<comment type="caution">
    <text evidence="2">The sequence shown here is derived from an EMBL/GenBank/DDBJ whole genome shotgun (WGS) entry which is preliminary data.</text>
</comment>
<sequence length="126" mass="12981">MFRTDGSTVRALLLALAVQILLPLLGVLPAQAAPSADTMVICTAHGMVTLVADGQGGWEQTQQSAETGISCSFCLPLLAVATAPSVAPGILLPVVTTLASPRYRDEAAPRPVLTLSARPRGPPILV</sequence>
<dbReference type="Proteomes" id="UP000680714">
    <property type="component" value="Unassembled WGS sequence"/>
</dbReference>